<dbReference type="InterPro" id="IPR027806">
    <property type="entry name" value="HARBI1_dom"/>
</dbReference>
<dbReference type="GO" id="GO:0005634">
    <property type="term" value="C:nucleus"/>
    <property type="evidence" value="ECO:0007669"/>
    <property type="project" value="UniProtKB-SubCell"/>
</dbReference>
<dbReference type="Proteomes" id="UP001174136">
    <property type="component" value="Unassembled WGS sequence"/>
</dbReference>
<evidence type="ECO:0000256" key="12">
    <source>
        <dbReference type="ARBA" id="ARBA00045850"/>
    </source>
</evidence>
<dbReference type="InterPro" id="IPR026103">
    <property type="entry name" value="HARBI1_animal"/>
</dbReference>
<keyword evidence="13" id="KW-0472">Membrane</keyword>
<comment type="function">
    <text evidence="12">Transposase-derived protein that may have nuclease activity. Does not have transposase activity.</text>
</comment>
<evidence type="ECO:0000256" key="3">
    <source>
        <dbReference type="ARBA" id="ARBA00004496"/>
    </source>
</evidence>
<accession>A0AA47P507</accession>
<keyword evidence="9" id="KW-0378">Hydrolase</keyword>
<evidence type="ECO:0000256" key="10">
    <source>
        <dbReference type="ARBA" id="ARBA00023242"/>
    </source>
</evidence>
<comment type="similarity">
    <text evidence="4">Belongs to the HARBI1 family.</text>
</comment>
<keyword evidence="13" id="KW-1133">Transmembrane helix</keyword>
<evidence type="ECO:0000313" key="15">
    <source>
        <dbReference type="EMBL" id="KAK0151116.1"/>
    </source>
</evidence>
<dbReference type="Pfam" id="PF13359">
    <property type="entry name" value="DDE_Tnp_4"/>
    <property type="match status" value="1"/>
</dbReference>
<evidence type="ECO:0000256" key="5">
    <source>
        <dbReference type="ARBA" id="ARBA00015519"/>
    </source>
</evidence>
<organism evidence="15 16">
    <name type="scientific">Merluccius polli</name>
    <name type="common">Benguela hake</name>
    <name type="synonym">Merluccius cadenati</name>
    <dbReference type="NCBI Taxonomy" id="89951"/>
    <lineage>
        <taxon>Eukaryota</taxon>
        <taxon>Metazoa</taxon>
        <taxon>Chordata</taxon>
        <taxon>Craniata</taxon>
        <taxon>Vertebrata</taxon>
        <taxon>Euteleostomi</taxon>
        <taxon>Actinopterygii</taxon>
        <taxon>Neopterygii</taxon>
        <taxon>Teleostei</taxon>
        <taxon>Neoteleostei</taxon>
        <taxon>Acanthomorphata</taxon>
        <taxon>Zeiogadaria</taxon>
        <taxon>Gadariae</taxon>
        <taxon>Gadiformes</taxon>
        <taxon>Gadoidei</taxon>
        <taxon>Merlucciidae</taxon>
        <taxon>Merluccius</taxon>
    </lineage>
</organism>
<evidence type="ECO:0000256" key="1">
    <source>
        <dbReference type="ARBA" id="ARBA00001968"/>
    </source>
</evidence>
<proteinExistence type="inferred from homology"/>
<dbReference type="AlphaFoldDB" id="A0AA47P507"/>
<evidence type="ECO:0000313" key="16">
    <source>
        <dbReference type="Proteomes" id="UP001174136"/>
    </source>
</evidence>
<comment type="cofactor">
    <cofactor evidence="1">
        <name>a divalent metal cation</name>
        <dbReference type="ChEBI" id="CHEBI:60240"/>
    </cofactor>
</comment>
<keyword evidence="6" id="KW-0963">Cytoplasm</keyword>
<dbReference type="GO" id="GO:0016787">
    <property type="term" value="F:hydrolase activity"/>
    <property type="evidence" value="ECO:0007669"/>
    <property type="project" value="UniProtKB-KW"/>
</dbReference>
<dbReference type="EMBL" id="JAOPHQ010001420">
    <property type="protein sequence ID" value="KAK0151116.1"/>
    <property type="molecule type" value="Genomic_DNA"/>
</dbReference>
<evidence type="ECO:0000256" key="11">
    <source>
        <dbReference type="ARBA" id="ARBA00030126"/>
    </source>
</evidence>
<feature type="transmembrane region" description="Helical" evidence="13">
    <location>
        <begin position="28"/>
        <end position="48"/>
    </location>
</feature>
<name>A0AA47P507_MERPO</name>
<keyword evidence="13" id="KW-0812">Transmembrane</keyword>
<evidence type="ECO:0000259" key="14">
    <source>
        <dbReference type="Pfam" id="PF13359"/>
    </source>
</evidence>
<evidence type="ECO:0000256" key="4">
    <source>
        <dbReference type="ARBA" id="ARBA00006958"/>
    </source>
</evidence>
<dbReference type="PRINTS" id="PR02086">
    <property type="entry name" value="PUTNUCHARBI1"/>
</dbReference>
<feature type="transmembrane region" description="Helical" evidence="13">
    <location>
        <begin position="55"/>
        <end position="76"/>
    </location>
</feature>
<keyword evidence="10" id="KW-0539">Nucleus</keyword>
<evidence type="ECO:0000256" key="7">
    <source>
        <dbReference type="ARBA" id="ARBA00022722"/>
    </source>
</evidence>
<protein>
    <recommendedName>
        <fullName evidence="5">Putative nuclease HARBI1</fullName>
    </recommendedName>
    <alternativeName>
        <fullName evidence="11">Harbinger transposase-derived nuclease</fullName>
    </alternativeName>
</protein>
<dbReference type="PANTHER" id="PTHR22930:SF267">
    <property type="entry name" value="NUCLEASE HARBI1-RELATED"/>
    <property type="match status" value="1"/>
</dbReference>
<keyword evidence="16" id="KW-1185">Reference proteome</keyword>
<evidence type="ECO:0000256" key="8">
    <source>
        <dbReference type="ARBA" id="ARBA00022723"/>
    </source>
</evidence>
<evidence type="ECO:0000256" key="6">
    <source>
        <dbReference type="ARBA" id="ARBA00022490"/>
    </source>
</evidence>
<keyword evidence="8" id="KW-0479">Metal-binding</keyword>
<evidence type="ECO:0000256" key="13">
    <source>
        <dbReference type="SAM" id="Phobius"/>
    </source>
</evidence>
<reference evidence="15" key="1">
    <citation type="journal article" date="2023" name="Front. Mar. Sci.">
        <title>A new Merluccius polli reference genome to investigate the effects of global change in West African waters.</title>
        <authorList>
            <person name="Mateo J.L."/>
            <person name="Blanco-Fernandez C."/>
            <person name="Garcia-Vazquez E."/>
            <person name="Machado-Schiaffino G."/>
        </authorList>
    </citation>
    <scope>NUCLEOTIDE SEQUENCE</scope>
    <source>
        <strain evidence="15">C29</strain>
        <tissue evidence="15">Fin</tissue>
    </source>
</reference>
<comment type="subcellular location">
    <subcellularLocation>
        <location evidence="3">Cytoplasm</location>
    </subcellularLocation>
    <subcellularLocation>
        <location evidence="2">Nucleus</location>
    </subcellularLocation>
</comment>
<gene>
    <name evidence="15" type="primary">HARBI1_81</name>
    <name evidence="15" type="ORF">N1851_007753</name>
</gene>
<comment type="caution">
    <text evidence="15">The sequence shown here is derived from an EMBL/GenBank/DDBJ whole genome shotgun (WGS) entry which is preliminary data.</text>
</comment>
<feature type="domain" description="DDE Tnp4" evidence="14">
    <location>
        <begin position="212"/>
        <end position="364"/>
    </location>
</feature>
<dbReference type="GO" id="GO:0046872">
    <property type="term" value="F:metal ion binding"/>
    <property type="evidence" value="ECO:0007669"/>
    <property type="project" value="UniProtKB-KW"/>
</dbReference>
<dbReference type="GO" id="GO:0004518">
    <property type="term" value="F:nuclease activity"/>
    <property type="evidence" value="ECO:0007669"/>
    <property type="project" value="UniProtKB-KW"/>
</dbReference>
<dbReference type="InterPro" id="IPR045249">
    <property type="entry name" value="HARBI1-like"/>
</dbReference>
<dbReference type="PANTHER" id="PTHR22930">
    <property type="match status" value="1"/>
</dbReference>
<dbReference type="GO" id="GO:0005737">
    <property type="term" value="C:cytoplasm"/>
    <property type="evidence" value="ECO:0007669"/>
    <property type="project" value="UniProtKB-SubCell"/>
</dbReference>
<sequence>MYVVPYAVLLFWPHKSILAPLLLHAVDLQLILTLHCYYLTHIWPLLIFDNHKLPLCVFLIIIIIIIIISEICLSLTREENPPRPLRDRMDPLTLPDHVLIRQYRLSRPAIVFLADNLSNDLKRETRRSTPLPVVLQIMAALRFYASGSFQMVVGGTLGVSQSSISRVVRDVSNALCRRARQFIKFPATNEECIRTKQQFFDIAGFPNVLGAVDGTHIAIKAPSDEEDGFVNRKNFHSINTQVICDATLRVTDLVAKWPGSTHDSFILMNSGTGIKFNEGEMPDGWLLGDSGYTLRPWLMTPILHPATEPDERYSHAQRKTRSVVERCIGVVKSRFRCIDRSGGVLQYIPERACKIITCAFILHNICIMYRLPIPNITDDHDPECDVPGPVPAPCNSGIQVPPPKDMHVSFSFKTSSDAIRCPFPMAALGEVPGQVPGTSTVLRTNASEEEGLGDRGAETASPKWSRAVKNGHRQRLLLA</sequence>
<keyword evidence="7" id="KW-0540">Nuclease</keyword>
<evidence type="ECO:0000256" key="9">
    <source>
        <dbReference type="ARBA" id="ARBA00022801"/>
    </source>
</evidence>
<evidence type="ECO:0000256" key="2">
    <source>
        <dbReference type="ARBA" id="ARBA00004123"/>
    </source>
</evidence>